<feature type="transmembrane region" description="Helical" evidence="7">
    <location>
        <begin position="12"/>
        <end position="30"/>
    </location>
</feature>
<dbReference type="STRING" id="7370.A0A1I8NGH6"/>
<dbReference type="Pfam" id="PF00135">
    <property type="entry name" value="COesterase"/>
    <property type="match status" value="1"/>
</dbReference>
<evidence type="ECO:0000259" key="8">
    <source>
        <dbReference type="Pfam" id="PF00135"/>
    </source>
</evidence>
<keyword evidence="3 6" id="KW-0378">Hydrolase</keyword>
<keyword evidence="5" id="KW-0325">Glycoprotein</keyword>
<feature type="domain" description="Carboxylesterase type B" evidence="8">
    <location>
        <begin position="43"/>
        <end position="536"/>
    </location>
</feature>
<dbReference type="PANTHER" id="PTHR43142:SF1">
    <property type="entry name" value="CARBOXYLIC ESTER HYDROLASE"/>
    <property type="match status" value="1"/>
</dbReference>
<evidence type="ECO:0000256" key="2">
    <source>
        <dbReference type="ARBA" id="ARBA00022487"/>
    </source>
</evidence>
<dbReference type="InterPro" id="IPR002018">
    <property type="entry name" value="CarbesteraseB"/>
</dbReference>
<gene>
    <name evidence="10" type="primary">LOC101895240</name>
</gene>
<dbReference type="PANTHER" id="PTHR43142">
    <property type="entry name" value="CARBOXYLIC ESTER HYDROLASE"/>
    <property type="match status" value="1"/>
</dbReference>
<organism evidence="9 10">
    <name type="scientific">Musca domestica</name>
    <name type="common">House fly</name>
    <dbReference type="NCBI Taxonomy" id="7370"/>
    <lineage>
        <taxon>Eukaryota</taxon>
        <taxon>Metazoa</taxon>
        <taxon>Ecdysozoa</taxon>
        <taxon>Arthropoda</taxon>
        <taxon>Hexapoda</taxon>
        <taxon>Insecta</taxon>
        <taxon>Pterygota</taxon>
        <taxon>Neoptera</taxon>
        <taxon>Endopterygota</taxon>
        <taxon>Diptera</taxon>
        <taxon>Brachycera</taxon>
        <taxon>Muscomorpha</taxon>
        <taxon>Muscoidea</taxon>
        <taxon>Muscidae</taxon>
        <taxon>Musca</taxon>
    </lineage>
</organism>
<reference evidence="10" key="1">
    <citation type="submission" date="2025-08" db="UniProtKB">
        <authorList>
            <consortium name="RefSeq"/>
        </authorList>
    </citation>
    <scope>IDENTIFICATION</scope>
    <source>
        <strain evidence="10">Aabys</strain>
        <tissue evidence="10">Whole body</tissue>
    </source>
</reference>
<dbReference type="VEuPathDB" id="VectorBase:MDOA014905"/>
<evidence type="ECO:0000256" key="4">
    <source>
        <dbReference type="ARBA" id="ARBA00023157"/>
    </source>
</evidence>
<evidence type="ECO:0000256" key="5">
    <source>
        <dbReference type="ARBA" id="ARBA00023180"/>
    </source>
</evidence>
<dbReference type="RefSeq" id="XP_011290463.2">
    <property type="nucleotide sequence ID" value="XM_011292161.3"/>
</dbReference>
<keyword evidence="2" id="KW-0719">Serine esterase</keyword>
<sequence length="564" mass="63266">MVFSLVKTFGVLVMRIVVFCLVAAVAVSTFRGSSSSTPSSITVDLPGQGTILGDYGKTSWTNQTFMRFLGIPYAESPSRELRFKHAVKKSPWRHILDATTHGRRCPVITTIRELSESELGQDLEDCLNLCVYTKNMTEQKPVMFYIYGGGFYNGSNIDHPPNYLLEKDIVLVVPNYRIGALGWLSTRSENMPGNAPVSDLYVALQWVQDYIHLFGGDPKQVTIFGQSAGTTMSGSLLFSPKTPETYFQRSIQQSGSIFSSWAFTRNPLEQAERICKAVGCSFCDNIDFLYVCLRNVAVPKILEVTEEESFGPIVNDFYGILPREPAELITQLNRSIPLMTGFTKHDGSFVLATVYDNVKAAIGNFSHITVREFAYTIISKANDNTGLADNLLLKMLFSNELLHSTDHKKALPAYFDLTNIVAMKSPVISLATRMFRKALAPVYLYSFDYEGSNTRFGYEFGNDHYPFEGGVHHSNDNIYLFSTHKLNEADTKVSKNMVQLWTSFAITGKPSLESHQEILPMSDEDGPYFHINTGVTNDYDVLKELTATIDDPENYKLDRPNIEF</sequence>
<dbReference type="OrthoDB" id="3200163at2759"/>
<evidence type="ECO:0000256" key="7">
    <source>
        <dbReference type="SAM" id="Phobius"/>
    </source>
</evidence>
<keyword evidence="7" id="KW-0472">Membrane</keyword>
<evidence type="ECO:0000256" key="1">
    <source>
        <dbReference type="ARBA" id="ARBA00005964"/>
    </source>
</evidence>
<comment type="similarity">
    <text evidence="1 6">Belongs to the type-B carboxylesterase/lipase family.</text>
</comment>
<proteinExistence type="inferred from homology"/>
<evidence type="ECO:0000256" key="3">
    <source>
        <dbReference type="ARBA" id="ARBA00022801"/>
    </source>
</evidence>
<dbReference type="EC" id="3.1.1.-" evidence="6"/>
<dbReference type="InterPro" id="IPR029058">
    <property type="entry name" value="AB_hydrolase_fold"/>
</dbReference>
<protein>
    <recommendedName>
        <fullName evidence="6">Carboxylic ester hydrolase</fullName>
        <ecNumber evidence="6">3.1.1.-</ecNumber>
    </recommendedName>
</protein>
<name>A0A9J7D3Z3_MUSDO</name>
<evidence type="ECO:0000313" key="10">
    <source>
        <dbReference type="RefSeq" id="XP_011290463.2"/>
    </source>
</evidence>
<evidence type="ECO:0000313" key="9">
    <source>
        <dbReference type="Proteomes" id="UP001652621"/>
    </source>
</evidence>
<dbReference type="GeneID" id="101895240"/>
<dbReference type="VEuPathDB" id="VectorBase:MDOMA2_000586"/>
<dbReference type="Proteomes" id="UP001652621">
    <property type="component" value="Unplaced"/>
</dbReference>
<dbReference type="ESTHER" id="musdo-t1pjl9">
    <property type="family name" value="Carb_B_Arthropoda"/>
</dbReference>
<keyword evidence="9" id="KW-1185">Reference proteome</keyword>
<keyword evidence="7" id="KW-0812">Transmembrane</keyword>
<dbReference type="InterPro" id="IPR019826">
    <property type="entry name" value="Carboxylesterase_B_AS"/>
</dbReference>
<evidence type="ECO:0000256" key="6">
    <source>
        <dbReference type="RuleBase" id="RU361235"/>
    </source>
</evidence>
<dbReference type="SUPFAM" id="SSF53474">
    <property type="entry name" value="alpha/beta-Hydrolases"/>
    <property type="match status" value="1"/>
</dbReference>
<dbReference type="Gene3D" id="3.40.50.1820">
    <property type="entry name" value="alpha/beta hydrolase"/>
    <property type="match status" value="1"/>
</dbReference>
<keyword evidence="4" id="KW-1015">Disulfide bond</keyword>
<keyword evidence="7" id="KW-1133">Transmembrane helix</keyword>
<accession>A0A9J7D3Z3</accession>
<dbReference type="PROSITE" id="PS00122">
    <property type="entry name" value="CARBOXYLESTERASE_B_1"/>
    <property type="match status" value="1"/>
</dbReference>